<evidence type="ECO:0000313" key="15">
    <source>
        <dbReference type="RefSeq" id="XP_030377703.1"/>
    </source>
</evidence>
<dbReference type="SMART" id="SM01196">
    <property type="entry name" value="FERM_C"/>
    <property type="match status" value="1"/>
</dbReference>
<dbReference type="Gene3D" id="2.30.29.30">
    <property type="entry name" value="Pleckstrin-homology domain (PH domain)/Phosphotyrosine-binding domain (PTB)"/>
    <property type="match status" value="1"/>
</dbReference>
<dbReference type="PRINTS" id="PR00700">
    <property type="entry name" value="PRTYPHPHTASE"/>
</dbReference>
<evidence type="ECO:0000256" key="1">
    <source>
        <dbReference type="ARBA" id="ARBA00004245"/>
    </source>
</evidence>
<feature type="compositionally biased region" description="Polar residues" evidence="10">
    <location>
        <begin position="929"/>
        <end position="943"/>
    </location>
</feature>
<dbReference type="InterPro" id="IPR014352">
    <property type="entry name" value="FERM/acyl-CoA-bd_prot_sf"/>
</dbReference>
<evidence type="ECO:0000256" key="2">
    <source>
        <dbReference type="ARBA" id="ARBA00004282"/>
    </source>
</evidence>
<keyword evidence="6" id="KW-0378">Hydrolase</keyword>
<proteinExistence type="inferred from homology"/>
<gene>
    <name evidence="15" type="primary">LOC115626461</name>
</gene>
<dbReference type="GO" id="GO:0070161">
    <property type="term" value="C:anchoring junction"/>
    <property type="evidence" value="ECO:0007669"/>
    <property type="project" value="UniProtKB-SubCell"/>
</dbReference>
<dbReference type="InterPro" id="IPR029071">
    <property type="entry name" value="Ubiquitin-like_domsf"/>
</dbReference>
<dbReference type="OrthoDB" id="10012364at2759"/>
<dbReference type="InterPro" id="IPR016130">
    <property type="entry name" value="Tyr_Pase_AS"/>
</dbReference>
<feature type="domain" description="FERM" evidence="13">
    <location>
        <begin position="20"/>
        <end position="315"/>
    </location>
</feature>
<sequence>MPLKFLKKCRQYNVTSKSLFVISVHHLLDSSTTVDCTISSESKGQECLDNVCQRLLIQQPEFFGLRYLVKGKEDEFKWIDLERSLSRQLEKYAAGPKIYLRVRHYVTTGVRHLSDEATRFYYFLQLKSDIYEGRIACDIRTAILLALYCRQAEYDSYQGDKQTKEYLKKSLVLPRNMQGLANDDSMDGLVLEVLQQHAGIAHLTQSQAEELYIQCCQQLEGYGEERFSAKDTLGNDLWLGLAINGMVVTADNGRQYFPWRDFHTVTIDKRTIKIEQNKPEGDGSIVGSFIFSEADTARYFWKLCITQHKFYKRHIDTATLGGAAGSTAAASSVGSGVDLESANGIQLGGDSVGYVDYDYGEAAAVAAAAAAAEQQQLQQHQHQQHQQQQQQHVRLLQSREDYMSAPQLPCNALMSSNISLAASQQLGSDYAPQLLSHSMLDTRLGLGQSSSCLDLSNNNLHSSSTSMHNNNNNNNNSDERERLKAMLPTYRPAPDYETAVQLKYRTPSAELHHLNANVAPHYAAATPAASLALPTAYYAGSQPDVHNPSVYGENVLFGHLTAHRYPDVAQPAAALHAHAHQLNLYQAQQQHQQQQQHPAAYLELNQRMHMMRHKAPPPYPVNRLSSSSTPDLAVATPRPLQGYRNYVSGSSPDLVSNRNLLNGGQYLHVASGVHGGNVPTSSGATMLHQYPYIGHMGQSQPYLPPHGTFENLNMIEEQPSIMSQLRQSAMSQAAVAANSQGYETHAQHSPTLPPSGYRGSASSQQLAVPPPASSPQPAAQLQPTPSAQQQQHPHQQQPTPLQRNAINGSIEPIYENVPLPHYAPGSGVASQRNSMQRGSGGSQRAGSAQGIALPVPAARQVSNANNVVKLAINSQPPPPQPDEMKKFMGERAASTELQFLEPQAPQRAMRAASAAPAIGATPPPRQHRPSASLSKSTTTNSVDVISPAGATTLARHASASHDDVLHQQFSAMNLSASATSSMLNSTLDSNSSSMLNTTSSSVASKEVKRKKRWNILSRSKTPDKQKSATLGREKASSSNSAAQQAKLATKLKLAQDDLNLPHRWSTGVTKPQPISGQYSKDKLCQILNEKLQDAQLFMEFERIPKRREHAQYNCALLEENEPKNFDPNFLPYDDNRVRLTPSMDNRHGYVNASYISATVGTKQRFYIVAQSPHEAQTMRIFWQCVWEADVYLVVQLTEDMSYIPPSSQQHMEFGQFQVYQEFSQTTDRCTTSKLRLYHAPSRRYRSVWHLQYADWAEQNCPRDVNHFLDFLEELNSVRLASIQEVPPGHNTNPPVLIHCLEGGGRSGVTLTADLLLYTLDHNEDLDIPRVIGQLRHQRDSIIPSLAQYKFIYNLLITYLKRTRLI</sequence>
<dbReference type="InterPro" id="IPR019748">
    <property type="entry name" value="FERM_central"/>
</dbReference>
<feature type="compositionally biased region" description="Polar residues" evidence="10">
    <location>
        <begin position="736"/>
        <end position="750"/>
    </location>
</feature>
<feature type="compositionally biased region" description="Basic and acidic residues" evidence="10">
    <location>
        <begin position="1020"/>
        <end position="1035"/>
    </location>
</feature>
<feature type="compositionally biased region" description="Low complexity" evidence="10">
    <location>
        <begin position="983"/>
        <end position="1001"/>
    </location>
</feature>
<dbReference type="Pfam" id="PF09379">
    <property type="entry name" value="FERM_N"/>
    <property type="match status" value="1"/>
</dbReference>
<evidence type="ECO:0000256" key="10">
    <source>
        <dbReference type="SAM" id="MobiDB-lite"/>
    </source>
</evidence>
<keyword evidence="9" id="KW-0206">Cytoskeleton</keyword>
<evidence type="ECO:0000313" key="14">
    <source>
        <dbReference type="Proteomes" id="UP000504634"/>
    </source>
</evidence>
<dbReference type="PANTHER" id="PTHR45706:SF1">
    <property type="entry name" value="PEZ, ISOFORM A"/>
    <property type="match status" value="1"/>
</dbReference>
<dbReference type="InterPro" id="IPR000387">
    <property type="entry name" value="Tyr_Pase_dom"/>
</dbReference>
<dbReference type="CDD" id="cd13188">
    <property type="entry name" value="FERM_C_PTPN14_PTPN21"/>
    <property type="match status" value="1"/>
</dbReference>
<dbReference type="InterPro" id="IPR000242">
    <property type="entry name" value="PTP_cat"/>
</dbReference>
<keyword evidence="8" id="KW-0965">Cell junction</keyword>
<dbReference type="PANTHER" id="PTHR45706">
    <property type="entry name" value="TYROSINE-PROTEIN PHOSPHATASE"/>
    <property type="match status" value="1"/>
</dbReference>
<dbReference type="GO" id="GO:0071944">
    <property type="term" value="C:cell periphery"/>
    <property type="evidence" value="ECO:0007669"/>
    <property type="project" value="UniProtKB-ARBA"/>
</dbReference>
<dbReference type="FunFam" id="3.90.190.10:FF:000030">
    <property type="entry name" value="Tyrosine-protein phosphatase non-receptor type"/>
    <property type="match status" value="1"/>
</dbReference>
<dbReference type="Gene3D" id="1.20.80.10">
    <property type="match status" value="1"/>
</dbReference>
<dbReference type="InterPro" id="IPR035963">
    <property type="entry name" value="FERM_2"/>
</dbReference>
<dbReference type="Proteomes" id="UP000504634">
    <property type="component" value="Unplaced"/>
</dbReference>
<dbReference type="SMART" id="SM00295">
    <property type="entry name" value="B41"/>
    <property type="match status" value="1"/>
</dbReference>
<dbReference type="InterPro" id="IPR018980">
    <property type="entry name" value="FERM_PH-like_C"/>
</dbReference>
<dbReference type="InterPro" id="IPR041782">
    <property type="entry name" value="PTPN14/21_FERM_C"/>
</dbReference>
<dbReference type="EC" id="3.1.3.48" evidence="4"/>
<dbReference type="InterPro" id="IPR029021">
    <property type="entry name" value="Prot-tyrosine_phosphatase-like"/>
</dbReference>
<evidence type="ECO:0000256" key="8">
    <source>
        <dbReference type="ARBA" id="ARBA00022949"/>
    </source>
</evidence>
<comment type="subcellular location">
    <subcellularLocation>
        <location evidence="2">Cell junction</location>
    </subcellularLocation>
    <subcellularLocation>
        <location evidence="1">Cytoplasm</location>
        <location evidence="1">Cytoskeleton</location>
    </subcellularLocation>
</comment>
<evidence type="ECO:0000259" key="12">
    <source>
        <dbReference type="PROSITE" id="PS50056"/>
    </source>
</evidence>
<evidence type="ECO:0000256" key="9">
    <source>
        <dbReference type="ARBA" id="ARBA00023212"/>
    </source>
</evidence>
<evidence type="ECO:0000256" key="3">
    <source>
        <dbReference type="ARBA" id="ARBA00009649"/>
    </source>
</evidence>
<feature type="compositionally biased region" description="Low complexity" evidence="10">
    <location>
        <begin position="457"/>
        <end position="476"/>
    </location>
</feature>
<evidence type="ECO:0000259" key="13">
    <source>
        <dbReference type="PROSITE" id="PS50057"/>
    </source>
</evidence>
<feature type="region of interest" description="Disordered" evidence="10">
    <location>
        <begin position="904"/>
        <end position="943"/>
    </location>
</feature>
<dbReference type="SUPFAM" id="SSF47031">
    <property type="entry name" value="Second domain of FERM"/>
    <property type="match status" value="1"/>
</dbReference>
<feature type="compositionally biased region" description="Low complexity" evidence="10">
    <location>
        <begin position="904"/>
        <end position="920"/>
    </location>
</feature>
<feature type="compositionally biased region" description="Low complexity" evidence="10">
    <location>
        <begin position="1036"/>
        <end position="1047"/>
    </location>
</feature>
<dbReference type="PROSITE" id="PS50055">
    <property type="entry name" value="TYR_PHOSPHATASE_PTP"/>
    <property type="match status" value="1"/>
</dbReference>
<dbReference type="GO" id="GO:0004725">
    <property type="term" value="F:protein tyrosine phosphatase activity"/>
    <property type="evidence" value="ECO:0007669"/>
    <property type="project" value="UniProtKB-EC"/>
</dbReference>
<dbReference type="SUPFAM" id="SSF52799">
    <property type="entry name" value="(Phosphotyrosine protein) phosphatases II"/>
    <property type="match status" value="1"/>
</dbReference>
<dbReference type="InterPro" id="IPR011993">
    <property type="entry name" value="PH-like_dom_sf"/>
</dbReference>
<dbReference type="InterPro" id="IPR000299">
    <property type="entry name" value="FERM_domain"/>
</dbReference>
<dbReference type="PRINTS" id="PR00935">
    <property type="entry name" value="BAND41"/>
</dbReference>
<evidence type="ECO:0000256" key="7">
    <source>
        <dbReference type="ARBA" id="ARBA00022912"/>
    </source>
</evidence>
<dbReference type="InterPro" id="IPR018979">
    <property type="entry name" value="FERM_N"/>
</dbReference>
<keyword evidence="7" id="KW-0904">Protein phosphatase</keyword>
<feature type="region of interest" description="Disordered" evidence="10">
    <location>
        <begin position="457"/>
        <end position="478"/>
    </location>
</feature>
<evidence type="ECO:0000256" key="5">
    <source>
        <dbReference type="ARBA" id="ARBA00022490"/>
    </source>
</evidence>
<dbReference type="PROSITE" id="PS00383">
    <property type="entry name" value="TYR_PHOSPHATASE_1"/>
    <property type="match status" value="1"/>
</dbReference>
<dbReference type="InterPro" id="IPR019749">
    <property type="entry name" value="Band_41_domain"/>
</dbReference>
<evidence type="ECO:0000256" key="6">
    <source>
        <dbReference type="ARBA" id="ARBA00022801"/>
    </source>
</evidence>
<name>A0A6J2TRG8_DROLE</name>
<dbReference type="Gene3D" id="3.10.20.90">
    <property type="entry name" value="Phosphatidylinositol 3-kinase Catalytic Subunit, Chain A, domain 1"/>
    <property type="match status" value="1"/>
</dbReference>
<dbReference type="SMART" id="SM00404">
    <property type="entry name" value="PTPc_motif"/>
    <property type="match status" value="1"/>
</dbReference>
<dbReference type="Pfam" id="PF00102">
    <property type="entry name" value="Y_phosphatase"/>
    <property type="match status" value="1"/>
</dbReference>
<dbReference type="GO" id="GO:0009887">
    <property type="term" value="P:animal organ morphogenesis"/>
    <property type="evidence" value="ECO:0007669"/>
    <property type="project" value="UniProtKB-ARBA"/>
</dbReference>
<organism evidence="14 15">
    <name type="scientific">Drosophila lebanonensis</name>
    <name type="common">Fruit fly</name>
    <name type="synonym">Scaptodrosophila lebanonensis</name>
    <dbReference type="NCBI Taxonomy" id="7225"/>
    <lineage>
        <taxon>Eukaryota</taxon>
        <taxon>Metazoa</taxon>
        <taxon>Ecdysozoa</taxon>
        <taxon>Arthropoda</taxon>
        <taxon>Hexapoda</taxon>
        <taxon>Insecta</taxon>
        <taxon>Pterygota</taxon>
        <taxon>Neoptera</taxon>
        <taxon>Endopterygota</taxon>
        <taxon>Diptera</taxon>
        <taxon>Brachycera</taxon>
        <taxon>Muscomorpha</taxon>
        <taxon>Ephydroidea</taxon>
        <taxon>Drosophilidae</taxon>
        <taxon>Scaptodrosophila</taxon>
    </lineage>
</organism>
<dbReference type="GO" id="GO:0048666">
    <property type="term" value="P:neuron development"/>
    <property type="evidence" value="ECO:0007669"/>
    <property type="project" value="UniProtKB-ARBA"/>
</dbReference>
<dbReference type="SUPFAM" id="SSF50729">
    <property type="entry name" value="PH domain-like"/>
    <property type="match status" value="1"/>
</dbReference>
<dbReference type="CDD" id="cd14473">
    <property type="entry name" value="FERM_B-lobe"/>
    <property type="match status" value="1"/>
</dbReference>
<dbReference type="CTD" id="33882"/>
<dbReference type="PROSITE" id="PS50056">
    <property type="entry name" value="TYR_PHOSPHATASE_2"/>
    <property type="match status" value="1"/>
</dbReference>
<feature type="compositionally biased region" description="Low complexity" evidence="10">
    <location>
        <begin position="775"/>
        <end position="802"/>
    </location>
</feature>
<feature type="region of interest" description="Disordered" evidence="10">
    <location>
        <begin position="736"/>
        <end position="802"/>
    </location>
</feature>
<accession>A0A6J2TRG8</accession>
<dbReference type="Pfam" id="PF09380">
    <property type="entry name" value="FERM_C"/>
    <property type="match status" value="1"/>
</dbReference>
<evidence type="ECO:0000259" key="11">
    <source>
        <dbReference type="PROSITE" id="PS50055"/>
    </source>
</evidence>
<dbReference type="Pfam" id="PF00373">
    <property type="entry name" value="FERM_M"/>
    <property type="match status" value="1"/>
</dbReference>
<dbReference type="Gene3D" id="3.90.190.10">
    <property type="entry name" value="Protein tyrosine phosphatase superfamily"/>
    <property type="match status" value="1"/>
</dbReference>
<feature type="domain" description="Tyrosine specific protein phosphatases" evidence="12">
    <location>
        <begin position="1268"/>
        <end position="1349"/>
    </location>
</feature>
<dbReference type="CDD" id="cd17099">
    <property type="entry name" value="FERM_F1_PTPN14_like"/>
    <property type="match status" value="1"/>
</dbReference>
<feature type="region of interest" description="Disordered" evidence="10">
    <location>
        <begin position="983"/>
        <end position="1047"/>
    </location>
</feature>
<feature type="domain" description="Tyrosine-protein phosphatase" evidence="11">
    <location>
        <begin position="1096"/>
        <end position="1358"/>
    </location>
</feature>
<protein>
    <recommendedName>
        <fullName evidence="4">protein-tyrosine-phosphatase</fullName>
        <ecNumber evidence="4">3.1.3.48</ecNumber>
    </recommendedName>
</protein>
<dbReference type="InterPro" id="IPR003595">
    <property type="entry name" value="Tyr_Pase_cat"/>
</dbReference>
<evidence type="ECO:0000256" key="4">
    <source>
        <dbReference type="ARBA" id="ARBA00013064"/>
    </source>
</evidence>
<keyword evidence="5" id="KW-0963">Cytoplasm</keyword>
<dbReference type="PROSITE" id="PS50057">
    <property type="entry name" value="FERM_3"/>
    <property type="match status" value="1"/>
</dbReference>
<comment type="similarity">
    <text evidence="3">Belongs to the protein-tyrosine phosphatase family. Non-receptor class subfamily.</text>
</comment>
<reference evidence="15" key="1">
    <citation type="submission" date="2025-08" db="UniProtKB">
        <authorList>
            <consortium name="RefSeq"/>
        </authorList>
    </citation>
    <scope>IDENTIFICATION</scope>
    <source>
        <strain evidence="15">11010-0011.00</strain>
        <tissue evidence="15">Whole body</tissue>
    </source>
</reference>
<dbReference type="GO" id="GO:0005856">
    <property type="term" value="C:cytoskeleton"/>
    <property type="evidence" value="ECO:0007669"/>
    <property type="project" value="UniProtKB-SubCell"/>
</dbReference>
<dbReference type="RefSeq" id="XP_030377703.1">
    <property type="nucleotide sequence ID" value="XM_030521843.1"/>
</dbReference>
<keyword evidence="14" id="KW-1185">Reference proteome</keyword>
<dbReference type="GeneID" id="115626461"/>
<dbReference type="SMART" id="SM00194">
    <property type="entry name" value="PTPc"/>
    <property type="match status" value="1"/>
</dbReference>
<feature type="region of interest" description="Disordered" evidence="10">
    <location>
        <begin position="816"/>
        <end position="849"/>
    </location>
</feature>
<dbReference type="SUPFAM" id="SSF54236">
    <property type="entry name" value="Ubiquitin-like"/>
    <property type="match status" value="1"/>
</dbReference>